<organism evidence="3 4">
    <name type="scientific">Candidatus Mediterraneibacter faecigallinarum</name>
    <dbReference type="NCBI Taxonomy" id="2838669"/>
    <lineage>
        <taxon>Bacteria</taxon>
        <taxon>Bacillati</taxon>
        <taxon>Bacillota</taxon>
        <taxon>Clostridia</taxon>
        <taxon>Lachnospirales</taxon>
        <taxon>Lachnospiraceae</taxon>
        <taxon>Mediterraneibacter</taxon>
    </lineage>
</organism>
<feature type="signal peptide" evidence="1">
    <location>
        <begin position="1"/>
        <end position="24"/>
    </location>
</feature>
<dbReference type="EMBL" id="DWWK01000006">
    <property type="protein sequence ID" value="HJC37514.1"/>
    <property type="molecule type" value="Genomic_DNA"/>
</dbReference>
<evidence type="ECO:0000313" key="3">
    <source>
        <dbReference type="EMBL" id="HJC37514.1"/>
    </source>
</evidence>
<sequence>MKKRLRILSFAVVFCMLLTLSACSGRTDVENGDSYIFGLNADRTGLIKVSYDISQEETGDAAEAMLEELKKASEEIEYTAAIPEDVEVQGCELKGSILDVDFSREYLEIENLEEKLMRAAVVQSLLRIEGIDGVSFTVDGVPLKDREGYLIGLMNEDDFVENTGSSPSSYQTDTLTLYFANSTGDKLVKQQMDVRYSSNISKEKLIVEKLMQGPAGGDAYPTINPDANLLSVASKDGICYVNFDSTFLTSAYDVVPELTIYSIVNSLVEGTSAVQVQITINGESNAKYMESVDLSQPLSANMDWVAVEENE</sequence>
<feature type="chain" id="PRO_5038403266" evidence="1">
    <location>
        <begin position="25"/>
        <end position="311"/>
    </location>
</feature>
<name>A0A9D2SX14_9FIRM</name>
<feature type="domain" description="GerMN" evidence="2">
    <location>
        <begin position="203"/>
        <end position="289"/>
    </location>
</feature>
<proteinExistence type="predicted"/>
<dbReference type="AlphaFoldDB" id="A0A9D2SX14"/>
<dbReference type="Pfam" id="PF10646">
    <property type="entry name" value="Germane"/>
    <property type="match status" value="2"/>
</dbReference>
<dbReference type="InterPro" id="IPR019606">
    <property type="entry name" value="GerMN"/>
</dbReference>
<dbReference type="SMART" id="SM00909">
    <property type="entry name" value="Germane"/>
    <property type="match status" value="2"/>
</dbReference>
<feature type="domain" description="GerMN" evidence="2">
    <location>
        <begin position="62"/>
        <end position="147"/>
    </location>
</feature>
<protein>
    <submittedName>
        <fullName evidence="3">GerMN domain-containing protein</fullName>
    </submittedName>
</protein>
<evidence type="ECO:0000313" key="4">
    <source>
        <dbReference type="Proteomes" id="UP000823894"/>
    </source>
</evidence>
<dbReference type="PROSITE" id="PS51257">
    <property type="entry name" value="PROKAR_LIPOPROTEIN"/>
    <property type="match status" value="1"/>
</dbReference>
<gene>
    <name evidence="3" type="ORF">H9757_00380</name>
</gene>
<reference evidence="3" key="2">
    <citation type="submission" date="2021-04" db="EMBL/GenBank/DDBJ databases">
        <authorList>
            <person name="Gilroy R."/>
        </authorList>
    </citation>
    <scope>NUCLEOTIDE SEQUENCE</scope>
    <source>
        <strain evidence="3">ChiGjej1B1-1692</strain>
    </source>
</reference>
<comment type="caution">
    <text evidence="3">The sequence shown here is derived from an EMBL/GenBank/DDBJ whole genome shotgun (WGS) entry which is preliminary data.</text>
</comment>
<evidence type="ECO:0000259" key="2">
    <source>
        <dbReference type="SMART" id="SM00909"/>
    </source>
</evidence>
<keyword evidence="1" id="KW-0732">Signal</keyword>
<dbReference type="Proteomes" id="UP000823894">
    <property type="component" value="Unassembled WGS sequence"/>
</dbReference>
<accession>A0A9D2SX14</accession>
<reference evidence="3" key="1">
    <citation type="journal article" date="2021" name="PeerJ">
        <title>Extensive microbial diversity within the chicken gut microbiome revealed by metagenomics and culture.</title>
        <authorList>
            <person name="Gilroy R."/>
            <person name="Ravi A."/>
            <person name="Getino M."/>
            <person name="Pursley I."/>
            <person name="Horton D.L."/>
            <person name="Alikhan N.F."/>
            <person name="Baker D."/>
            <person name="Gharbi K."/>
            <person name="Hall N."/>
            <person name="Watson M."/>
            <person name="Adriaenssens E.M."/>
            <person name="Foster-Nyarko E."/>
            <person name="Jarju S."/>
            <person name="Secka A."/>
            <person name="Antonio M."/>
            <person name="Oren A."/>
            <person name="Chaudhuri R.R."/>
            <person name="La Ragione R."/>
            <person name="Hildebrand F."/>
            <person name="Pallen M.J."/>
        </authorList>
    </citation>
    <scope>NUCLEOTIDE SEQUENCE</scope>
    <source>
        <strain evidence="3">ChiGjej1B1-1692</strain>
    </source>
</reference>
<evidence type="ECO:0000256" key="1">
    <source>
        <dbReference type="SAM" id="SignalP"/>
    </source>
</evidence>